<feature type="region of interest" description="Disordered" evidence="1">
    <location>
        <begin position="98"/>
        <end position="157"/>
    </location>
</feature>
<feature type="compositionally biased region" description="Low complexity" evidence="1">
    <location>
        <begin position="19"/>
        <end position="41"/>
    </location>
</feature>
<dbReference type="Gene3D" id="3.60.10.10">
    <property type="entry name" value="Endonuclease/exonuclease/phosphatase"/>
    <property type="match status" value="1"/>
</dbReference>
<dbReference type="Proteomes" id="UP000836402">
    <property type="component" value="Unassembled WGS sequence"/>
</dbReference>
<proteinExistence type="predicted"/>
<keyword evidence="4" id="KW-1185">Reference proteome</keyword>
<evidence type="ECO:0000313" key="3">
    <source>
        <dbReference type="EMBL" id="CAD6937172.1"/>
    </source>
</evidence>
<feature type="domain" description="Reverse transcriptase" evidence="2">
    <location>
        <begin position="879"/>
        <end position="1183"/>
    </location>
</feature>
<dbReference type="SUPFAM" id="SSF56672">
    <property type="entry name" value="DNA/RNA polymerases"/>
    <property type="match status" value="1"/>
</dbReference>
<dbReference type="Pfam" id="PF00078">
    <property type="entry name" value="RVT_1"/>
    <property type="match status" value="1"/>
</dbReference>
<evidence type="ECO:0000256" key="1">
    <source>
        <dbReference type="SAM" id="MobiDB-lite"/>
    </source>
</evidence>
<gene>
    <name evidence="3" type="ORF">JKIAZH3_G6406</name>
</gene>
<dbReference type="SUPFAM" id="SSF56219">
    <property type="entry name" value="DNase I-like"/>
    <property type="match status" value="1"/>
</dbReference>
<dbReference type="EMBL" id="CAJHJG010003973">
    <property type="protein sequence ID" value="CAD6937172.1"/>
    <property type="molecule type" value="Genomic_DNA"/>
</dbReference>
<dbReference type="InterPro" id="IPR000477">
    <property type="entry name" value="RT_dom"/>
</dbReference>
<dbReference type="InterPro" id="IPR036691">
    <property type="entry name" value="Endo/exonu/phosph_ase_sf"/>
</dbReference>
<evidence type="ECO:0000313" key="4">
    <source>
        <dbReference type="Proteomes" id="UP000836402"/>
    </source>
</evidence>
<name>A0ABN7J026_9BASI</name>
<dbReference type="InterPro" id="IPR043502">
    <property type="entry name" value="DNA/RNA_pol_sf"/>
</dbReference>
<comment type="caution">
    <text evidence="3">The sequence shown here is derived from an EMBL/GenBank/DDBJ whole genome shotgun (WGS) entry which is preliminary data.</text>
</comment>
<reference evidence="3" key="1">
    <citation type="submission" date="2020-10" db="EMBL/GenBank/DDBJ databases">
        <authorList>
            <person name="Sedaghatjoo S."/>
        </authorList>
    </citation>
    <scope>NUCLEOTIDE SEQUENCE</scope>
    <source>
        <strain evidence="3">AZH3</strain>
    </source>
</reference>
<evidence type="ECO:0000259" key="2">
    <source>
        <dbReference type="PROSITE" id="PS50878"/>
    </source>
</evidence>
<feature type="compositionally biased region" description="Basic and acidic residues" evidence="1">
    <location>
        <begin position="112"/>
        <end position="124"/>
    </location>
</feature>
<dbReference type="CDD" id="cd01650">
    <property type="entry name" value="RT_nLTR_like"/>
    <property type="match status" value="1"/>
</dbReference>
<protein>
    <recommendedName>
        <fullName evidence="2">Reverse transcriptase domain-containing protein</fullName>
    </recommendedName>
</protein>
<organism evidence="3 4">
    <name type="scientific">Tilletia caries</name>
    <name type="common">wheat bunt fungus</name>
    <dbReference type="NCBI Taxonomy" id="13290"/>
    <lineage>
        <taxon>Eukaryota</taxon>
        <taxon>Fungi</taxon>
        <taxon>Dikarya</taxon>
        <taxon>Basidiomycota</taxon>
        <taxon>Ustilaginomycotina</taxon>
        <taxon>Exobasidiomycetes</taxon>
        <taxon>Tilletiales</taxon>
        <taxon>Tilletiaceae</taxon>
        <taxon>Tilletia</taxon>
    </lineage>
</organism>
<feature type="compositionally biased region" description="Acidic residues" evidence="1">
    <location>
        <begin position="48"/>
        <end position="58"/>
    </location>
</feature>
<feature type="non-terminal residue" evidence="3">
    <location>
        <position position="1570"/>
    </location>
</feature>
<accession>A0ABN7J026</accession>
<sequence length="1570" mass="174252">MSTLRSRAIIHGTAAAPISVSSQDSQSTQESSTTESTTTSSHLKDSQDQDEDYGEYEPDTQTVGPEGPQINEFGKEVQSLLEDRHTVNMDMVIAEREHGGKATTSTATHGHNAPEPKTAHKVNHEPTLPPSTKPTDTYMDDGMDEDQAAEDNSFSSAGSITQSYSRVIVAESHPCDKEPTITYAEVAPLVNKGQASCGPCTASYTITTRNFDPENPDHQCKLIADTEKHGRKKGFNRPIVIDISSSGNRNKTVKVCWADMEDFKTAKRIGFRIYWKGIPYSATTWGPALPLRSRVIKVHLSATESGTALADAFRGSTHKWLSITHLWTITTRPSDDSQPPRQTGIVVAIVEFKNDNKELPLDWFELALLPLKVATFNCGKAGLRRRLADIFLTKDSALANADIIFLQECFITEPITITDDHALSTILGTFYHSSYRAILTSDAGILFLTSAVQPTTAAHGPRWAYAEATIRPLGTGSAAITTIDLWSIHGPVTDLSFWDTEWPRARDLYHKSIDTIIGADWNSTPSPLRDSLTGTTCSCPWHLIAPSLIPLDVEDTYRYIFPEHRQYTRIVLNAAGRITSAKRIDSIWASRRLLPFSKHPRFTPTSSDHHAAAVSFSLNVAFAKEPNTHTHPWTLHPGIMNDLQFCNTILNTCAEIGPPPTNIRDNDRVVTWENYILRLRDVARTESTRVGKRLLSLRESVTTLEQEIKALFLPDPSEALKLPSLMSRLHKARQQVHTSSAIRTTNQKTLNVFRPSSWITTSLTKTGGSHTISRLRDNQGRTTTDPDSMRRIAYAFFADLYSIPPKHPSQDWCQARLLQASHTRFSLADINLLDAPFTKEELTSAIRASNPYSSPGPTGLGYSFLTLTLKTTGPHLLSLAEGMRHGQPLNVLLQTTLLHKKGDKADLANYRPISVSDTTIRTITRMAAQRLQTATGHALPWNQAAFMPGRRTSLISGTLQGIIDHFGQDRPHSILSQPQDLSNQTQPEQPTSFFLLLLDQQKAYDRVGHPWLWATLTTAGCPPSFLRLLQSLYSSPHLQVSINGHLTDLVPLRAGALQGDPLSCSLYNVSLQPLLDLLTDLNIGITVPGLGRTTYLAFADDVAILMPGGNQGITQWPKILEAIRIYETASGARLNRNKSGFVEISHPTHSSVENVSPRSAMLHAGFQELETYQDELTHLGHPVNTAPQGLPCPFAYGDRLHAVGTRIKNLEQANTDLILRTRLCNSVITPMLWHHSSTGGLPINSRSLITEATCKYLYLGDKPWFGTTVLSAPRHLGGLGLIHPDHMFTAQSMTFLSHNLLRTDNIGKWLREGLAWELHSRYKCSPVALLLPRSIFHKTLKRRETRAAGFWGRLLHALANTNLHLDSDWANLDTAALLELPWFLEGASPPLPSPWTADSYHTVANRGWITWSDILWKSSPTTRAQTFSPAWPLSPPGPPACQRNLVPRPGASADPKGPHMGLMFGSYWKSQPLKLRSRLQASSTGLFDDISDPTLQRPRTRDPHATHFPWHLVLPQSRQWHEVSTRLTRRDLGLATPVMPPWPSHLSTTVTTANWSRAWKELHECTLPSA</sequence>
<feature type="region of interest" description="Disordered" evidence="1">
    <location>
        <begin position="1"/>
        <end position="71"/>
    </location>
</feature>
<feature type="compositionally biased region" description="Acidic residues" evidence="1">
    <location>
        <begin position="138"/>
        <end position="149"/>
    </location>
</feature>
<dbReference type="PROSITE" id="PS50878">
    <property type="entry name" value="RT_POL"/>
    <property type="match status" value="1"/>
</dbReference>
<dbReference type="PANTHER" id="PTHR19446">
    <property type="entry name" value="REVERSE TRANSCRIPTASES"/>
    <property type="match status" value="1"/>
</dbReference>